<dbReference type="OrthoDB" id="9764015at2"/>
<dbReference type="RefSeq" id="WP_060935146.1">
    <property type="nucleotide sequence ID" value="NZ_KQ960433.1"/>
</dbReference>
<protein>
    <recommendedName>
        <fullName evidence="2">SPFH domain-containing protein</fullName>
    </recommendedName>
</protein>
<proteinExistence type="predicted"/>
<dbReference type="PANTHER" id="PTHR37826:SF2">
    <property type="entry name" value="ZINC-RIBBON DOMAIN-CONTAINING PROTEIN"/>
    <property type="match status" value="1"/>
</dbReference>
<evidence type="ECO:0000313" key="3">
    <source>
        <dbReference type="EMBL" id="KXB76947.1"/>
    </source>
</evidence>
<dbReference type="Pfam" id="PF13421">
    <property type="entry name" value="Band_7_1"/>
    <property type="match status" value="1"/>
</dbReference>
<dbReference type="PANTHER" id="PTHR37826">
    <property type="entry name" value="FLOTILLIN BAND_7_5 DOMAIN PROTEIN"/>
    <property type="match status" value="1"/>
</dbReference>
<dbReference type="InterPro" id="IPR033880">
    <property type="entry name" value="SPFH_YdjI"/>
</dbReference>
<feature type="region of interest" description="Disordered" evidence="1">
    <location>
        <begin position="291"/>
        <end position="317"/>
    </location>
</feature>
<feature type="domain" description="SPFH" evidence="2">
    <location>
        <begin position="27"/>
        <end position="221"/>
    </location>
</feature>
<name>A0A134BAG8_9PORP</name>
<keyword evidence="4" id="KW-1185">Reference proteome</keyword>
<reference evidence="4" key="1">
    <citation type="submission" date="2016-01" db="EMBL/GenBank/DDBJ databases">
        <authorList>
            <person name="Mitreva M."/>
            <person name="Pepin K.H."/>
            <person name="Mihindukulasuriya K.A."/>
            <person name="Fulton R."/>
            <person name="Fronick C."/>
            <person name="O'Laughlin M."/>
            <person name="Miner T."/>
            <person name="Herter B."/>
            <person name="Rosa B.A."/>
            <person name="Cordes M."/>
            <person name="Tomlinson C."/>
            <person name="Wollam A."/>
            <person name="Palsikar V.B."/>
            <person name="Mardis E.R."/>
            <person name="Wilson R.K."/>
        </authorList>
    </citation>
    <scope>NUCLEOTIDE SEQUENCE [LARGE SCALE GENOMIC DNA]</scope>
    <source>
        <strain evidence="4">KA00683</strain>
    </source>
</reference>
<organism evidence="3 4">
    <name type="scientific">Porphyromonas somerae</name>
    <dbReference type="NCBI Taxonomy" id="322095"/>
    <lineage>
        <taxon>Bacteria</taxon>
        <taxon>Pseudomonadati</taxon>
        <taxon>Bacteroidota</taxon>
        <taxon>Bacteroidia</taxon>
        <taxon>Bacteroidales</taxon>
        <taxon>Porphyromonadaceae</taxon>
        <taxon>Porphyromonas</taxon>
    </lineage>
</organism>
<evidence type="ECO:0000259" key="2">
    <source>
        <dbReference type="Pfam" id="PF13421"/>
    </source>
</evidence>
<evidence type="ECO:0000256" key="1">
    <source>
        <dbReference type="SAM" id="MobiDB-lite"/>
    </source>
</evidence>
<evidence type="ECO:0000313" key="4">
    <source>
        <dbReference type="Proteomes" id="UP000070224"/>
    </source>
</evidence>
<dbReference type="Gene3D" id="3.30.479.30">
    <property type="entry name" value="Band 7 domain"/>
    <property type="match status" value="1"/>
</dbReference>
<dbReference type="PATRIC" id="fig|322095.3.peg.696"/>
<dbReference type="CDD" id="cd03408">
    <property type="entry name" value="SPFH_like_u1"/>
    <property type="match status" value="1"/>
</dbReference>
<accession>A0A134BAG8</accession>
<dbReference type="EMBL" id="LSDK01000051">
    <property type="protein sequence ID" value="KXB76947.1"/>
    <property type="molecule type" value="Genomic_DNA"/>
</dbReference>
<dbReference type="SUPFAM" id="SSF117892">
    <property type="entry name" value="Band 7/SPFH domain"/>
    <property type="match status" value="1"/>
</dbReference>
<dbReference type="AlphaFoldDB" id="A0A134BAG8"/>
<comment type="caution">
    <text evidence="3">The sequence shown here is derived from an EMBL/GenBank/DDBJ whole genome shotgun (WGS) entry which is preliminary data.</text>
</comment>
<dbReference type="Proteomes" id="UP000070224">
    <property type="component" value="Unassembled WGS sequence"/>
</dbReference>
<gene>
    <name evidence="3" type="ORF">HMPREF3185_00705</name>
</gene>
<dbReference type="InterPro" id="IPR036013">
    <property type="entry name" value="Band_7/SPFH_dom_sf"/>
</dbReference>
<sequence>MGLFNVFKGQLAQVIQWADPRPGDLWYRFPSSLDEIKDGSKLIVAPGQGALLVYEGKVAEVLTEAGSFQLKTDNHPFFTTLVRLRQGFESEHKLQIYFFRTTQIVNIPWGTATPILIVDPIYKVPVELGVHGVYAFRVADPSHFFTQFIGAGVANYEVSALQSVIVERAYQQIASILHAHQYPITEIDGRLPEISRELQSTMSPILGELGIELTDVRITGTHYDKATSQRIARVADITAESLAASEAGISYEEMQRLEALRDAARNEGGIGAAGLQMGLGLELGKKLTQTVNGEEPAPATPAPEAPQVKTEDLGSDDPLLRRLTQLKLLLSEGVITQEDYDKKKQELLDQL</sequence>
<dbReference type="STRING" id="322095.HMPREF3185_00705"/>